<reference evidence="10 11" key="1">
    <citation type="submission" date="2013-11" db="EMBL/GenBank/DDBJ databases">
        <title>The Damaraland mole rat (Fukomys damarensis) genome and evolution of African mole rats.</title>
        <authorList>
            <person name="Gladyshev V.N."/>
            <person name="Fang X."/>
        </authorList>
    </citation>
    <scope>NUCLEOTIDE SEQUENCE [LARGE SCALE GENOMIC DNA]</scope>
    <source>
        <tissue evidence="10">Liver</tissue>
    </source>
</reference>
<protein>
    <recommendedName>
        <fullName evidence="4">Apolipoprotein C-IV</fullName>
    </recommendedName>
    <alternativeName>
        <fullName evidence="9">Apolipoprotein C4</fullName>
    </alternativeName>
</protein>
<comment type="similarity">
    <text evidence="3">Belongs to the apolipoprotein C4 family.</text>
</comment>
<keyword evidence="10" id="KW-0449">Lipoprotein</keyword>
<accession>A0A091DTJ9</accession>
<evidence type="ECO:0000313" key="11">
    <source>
        <dbReference type="Proteomes" id="UP000028990"/>
    </source>
</evidence>
<evidence type="ECO:0000256" key="9">
    <source>
        <dbReference type="ARBA" id="ARBA00031172"/>
    </source>
</evidence>
<dbReference type="AlphaFoldDB" id="A0A091DTJ9"/>
<dbReference type="PANTHER" id="PTHR32288">
    <property type="entry name" value="APOLIPOPROTEIN C-IV"/>
    <property type="match status" value="1"/>
</dbReference>
<proteinExistence type="inferred from homology"/>
<evidence type="ECO:0000256" key="2">
    <source>
        <dbReference type="ARBA" id="ARBA00004613"/>
    </source>
</evidence>
<dbReference type="GO" id="GO:0034364">
    <property type="term" value="C:high-density lipoprotein particle"/>
    <property type="evidence" value="ECO:0007669"/>
    <property type="project" value="TreeGrafter"/>
</dbReference>
<comment type="subcellular location">
    <subcellularLocation>
        <location evidence="2">Secreted</location>
    </subcellularLocation>
</comment>
<evidence type="ECO:0000256" key="1">
    <source>
        <dbReference type="ARBA" id="ARBA00003688"/>
    </source>
</evidence>
<organism evidence="10 11">
    <name type="scientific">Fukomys damarensis</name>
    <name type="common">Damaraland mole rat</name>
    <name type="synonym">Cryptomys damarensis</name>
    <dbReference type="NCBI Taxonomy" id="885580"/>
    <lineage>
        <taxon>Eukaryota</taxon>
        <taxon>Metazoa</taxon>
        <taxon>Chordata</taxon>
        <taxon>Craniata</taxon>
        <taxon>Vertebrata</taxon>
        <taxon>Euteleostomi</taxon>
        <taxon>Mammalia</taxon>
        <taxon>Eutheria</taxon>
        <taxon>Euarchontoglires</taxon>
        <taxon>Glires</taxon>
        <taxon>Rodentia</taxon>
        <taxon>Hystricomorpha</taxon>
        <taxon>Bathyergidae</taxon>
        <taxon>Fukomys</taxon>
    </lineage>
</organism>
<evidence type="ECO:0000256" key="8">
    <source>
        <dbReference type="ARBA" id="ARBA00023055"/>
    </source>
</evidence>
<dbReference type="GO" id="GO:0034361">
    <property type="term" value="C:very-low-density lipoprotein particle"/>
    <property type="evidence" value="ECO:0007669"/>
    <property type="project" value="TreeGrafter"/>
</dbReference>
<name>A0A091DTJ9_FUKDA</name>
<evidence type="ECO:0000256" key="3">
    <source>
        <dbReference type="ARBA" id="ARBA00007402"/>
    </source>
</evidence>
<dbReference type="Pfam" id="PF15119">
    <property type="entry name" value="APOC4"/>
    <property type="match status" value="1"/>
</dbReference>
<gene>
    <name evidence="10" type="ORF">H920_04941</name>
</gene>
<keyword evidence="7" id="KW-0732">Signal</keyword>
<evidence type="ECO:0000256" key="6">
    <source>
        <dbReference type="ARBA" id="ARBA00022525"/>
    </source>
</evidence>
<evidence type="ECO:0000313" key="10">
    <source>
        <dbReference type="EMBL" id="KFO33595.1"/>
    </source>
</evidence>
<sequence length="153" mass="16744">MPRLWVVAGSGGGLSSALLRPGAPGAAGHKDGGPEMPLPRHSFHGLCIPVLACAVAHTWAEDPSPLTGTEESRWGLSRLRGLVEPVVTKTRERWQWFWGPGAFRGFVLTYCDDHLKDLGPCTQAWLVSSKDRLLSKTLSLCPRILCRDRAPQH</sequence>
<keyword evidence="5" id="KW-0813">Transport</keyword>
<dbReference type="GO" id="GO:0006869">
    <property type="term" value="P:lipid transport"/>
    <property type="evidence" value="ECO:0007669"/>
    <property type="project" value="UniProtKB-KW"/>
</dbReference>
<dbReference type="GO" id="GO:0010890">
    <property type="term" value="P:positive regulation of triglyceride storage"/>
    <property type="evidence" value="ECO:0007669"/>
    <property type="project" value="TreeGrafter"/>
</dbReference>
<dbReference type="STRING" id="885580.ENSFDAP00000019955"/>
<comment type="function">
    <text evidence="1">May participate in lipoprotein metabolism.</text>
</comment>
<dbReference type="GO" id="GO:0070328">
    <property type="term" value="P:triglyceride homeostasis"/>
    <property type="evidence" value="ECO:0007669"/>
    <property type="project" value="TreeGrafter"/>
</dbReference>
<keyword evidence="11" id="KW-1185">Reference proteome</keyword>
<keyword evidence="6" id="KW-0964">Secreted</keyword>
<dbReference type="Proteomes" id="UP000028990">
    <property type="component" value="Unassembled WGS sequence"/>
</dbReference>
<evidence type="ECO:0000256" key="7">
    <source>
        <dbReference type="ARBA" id="ARBA00022729"/>
    </source>
</evidence>
<keyword evidence="8" id="KW-0445">Lipid transport</keyword>
<evidence type="ECO:0000256" key="5">
    <source>
        <dbReference type="ARBA" id="ARBA00022448"/>
    </source>
</evidence>
<dbReference type="PANTHER" id="PTHR32288:SF0">
    <property type="entry name" value="APOLIPOPROTEIN C-IV"/>
    <property type="match status" value="1"/>
</dbReference>
<dbReference type="InterPro" id="IPR028120">
    <property type="entry name" value="APOC4"/>
</dbReference>
<evidence type="ECO:0000256" key="4">
    <source>
        <dbReference type="ARBA" id="ARBA00013939"/>
    </source>
</evidence>
<dbReference type="EMBL" id="KN122065">
    <property type="protein sequence ID" value="KFO33595.1"/>
    <property type="molecule type" value="Genomic_DNA"/>
</dbReference>